<dbReference type="Proteomes" id="UP000735302">
    <property type="component" value="Unassembled WGS sequence"/>
</dbReference>
<comment type="caution">
    <text evidence="2">The sequence shown here is derived from an EMBL/GenBank/DDBJ whole genome shotgun (WGS) entry which is preliminary data.</text>
</comment>
<accession>A0AAV4AAC3</accession>
<evidence type="ECO:0000313" key="3">
    <source>
        <dbReference type="Proteomes" id="UP000735302"/>
    </source>
</evidence>
<feature type="compositionally biased region" description="Pro residues" evidence="1">
    <location>
        <begin position="83"/>
        <end position="93"/>
    </location>
</feature>
<keyword evidence="3" id="KW-1185">Reference proteome</keyword>
<dbReference type="EMBL" id="BLXT01003739">
    <property type="protein sequence ID" value="GFO04609.1"/>
    <property type="molecule type" value="Genomic_DNA"/>
</dbReference>
<proteinExistence type="predicted"/>
<reference evidence="2 3" key="1">
    <citation type="journal article" date="2021" name="Elife">
        <title>Chloroplast acquisition without the gene transfer in kleptoplastic sea slugs, Plakobranchus ocellatus.</title>
        <authorList>
            <person name="Maeda T."/>
            <person name="Takahashi S."/>
            <person name="Yoshida T."/>
            <person name="Shimamura S."/>
            <person name="Takaki Y."/>
            <person name="Nagai Y."/>
            <person name="Toyoda A."/>
            <person name="Suzuki Y."/>
            <person name="Arimoto A."/>
            <person name="Ishii H."/>
            <person name="Satoh N."/>
            <person name="Nishiyama T."/>
            <person name="Hasebe M."/>
            <person name="Maruyama T."/>
            <person name="Minagawa J."/>
            <person name="Obokata J."/>
            <person name="Shigenobu S."/>
        </authorList>
    </citation>
    <scope>NUCLEOTIDE SEQUENCE [LARGE SCALE GENOMIC DNA]</scope>
</reference>
<dbReference type="AlphaFoldDB" id="A0AAV4AAC3"/>
<gene>
    <name evidence="2" type="ORF">PoB_003111400</name>
</gene>
<evidence type="ECO:0000313" key="2">
    <source>
        <dbReference type="EMBL" id="GFO04609.1"/>
    </source>
</evidence>
<feature type="region of interest" description="Disordered" evidence="1">
    <location>
        <begin position="75"/>
        <end position="105"/>
    </location>
</feature>
<evidence type="ECO:0000256" key="1">
    <source>
        <dbReference type="SAM" id="MobiDB-lite"/>
    </source>
</evidence>
<name>A0AAV4AAC3_9GAST</name>
<protein>
    <submittedName>
        <fullName evidence="2">Uncharacterized protein</fullName>
    </submittedName>
</protein>
<organism evidence="2 3">
    <name type="scientific">Plakobranchus ocellatus</name>
    <dbReference type="NCBI Taxonomy" id="259542"/>
    <lineage>
        <taxon>Eukaryota</taxon>
        <taxon>Metazoa</taxon>
        <taxon>Spiralia</taxon>
        <taxon>Lophotrochozoa</taxon>
        <taxon>Mollusca</taxon>
        <taxon>Gastropoda</taxon>
        <taxon>Heterobranchia</taxon>
        <taxon>Euthyneura</taxon>
        <taxon>Panpulmonata</taxon>
        <taxon>Sacoglossa</taxon>
        <taxon>Placobranchoidea</taxon>
        <taxon>Plakobranchidae</taxon>
        <taxon>Plakobranchus</taxon>
    </lineage>
</organism>
<sequence length="206" mass="23985">MSCRLSSSSIQHVQYNTVRQYENAIKWRNRVDSEQQDSLYKGSIDGRGTGENRYYQLPEDYYGWKRRREPVARKRRNYQAAPVPLPQPSPPRNTRPLFSPLPSRQETPVQSQYPLIPVAPPSHHQYQPLFSPELEAPMSSTPVNPHRYEPLYKPRAEPMFPPLLRVDRPTDAHLDGFYESHRPTYSVVPGYNAVGSILRSMKMQRH</sequence>